<keyword evidence="2" id="KW-0378">Hydrolase</keyword>
<gene>
    <name evidence="5" type="ORF">HF519_02335</name>
</gene>
<reference evidence="5 6" key="1">
    <citation type="submission" date="2020-04" db="EMBL/GenBank/DDBJ databases">
        <authorList>
            <person name="Klaysubun C."/>
            <person name="Duangmal K."/>
            <person name="Lipun K."/>
        </authorList>
    </citation>
    <scope>NUCLEOTIDE SEQUENCE [LARGE SCALE GENOMIC DNA]</scope>
    <source>
        <strain evidence="5 6">DSM 45300</strain>
    </source>
</reference>
<dbReference type="Pfam" id="PF13180">
    <property type="entry name" value="PDZ_2"/>
    <property type="match status" value="1"/>
</dbReference>
<dbReference type="GO" id="GO:0006508">
    <property type="term" value="P:proteolysis"/>
    <property type="evidence" value="ECO:0007669"/>
    <property type="project" value="UniProtKB-KW"/>
</dbReference>
<feature type="signal peptide" evidence="3">
    <location>
        <begin position="1"/>
        <end position="23"/>
    </location>
</feature>
<dbReference type="InterPro" id="IPR009003">
    <property type="entry name" value="Peptidase_S1_PA"/>
</dbReference>
<accession>A0A848DCY4</accession>
<organism evidence="5 6">
    <name type="scientific">Pseudonocardia bannensis</name>
    <dbReference type="NCBI Taxonomy" id="630973"/>
    <lineage>
        <taxon>Bacteria</taxon>
        <taxon>Bacillati</taxon>
        <taxon>Actinomycetota</taxon>
        <taxon>Actinomycetes</taxon>
        <taxon>Pseudonocardiales</taxon>
        <taxon>Pseudonocardiaceae</taxon>
        <taxon>Pseudonocardia</taxon>
    </lineage>
</organism>
<dbReference type="GO" id="GO:0004252">
    <property type="term" value="F:serine-type endopeptidase activity"/>
    <property type="evidence" value="ECO:0007669"/>
    <property type="project" value="InterPro"/>
</dbReference>
<dbReference type="InterPro" id="IPR001478">
    <property type="entry name" value="PDZ"/>
</dbReference>
<sequence length="346" mass="34637">MRHWGVVGHAVLAMALVTGLATACTSSPPDQISADQSVGGSLERQYTDVVNKVLPSIVEIQSPAGTGSGVVFDSDGHIVTNAHVVGRESRFSVRLSTGTQQLPATLVSSYPPDDLAVIKIEGGSNLRPARFGRSADLQVGDIVMAMGAPLGLEASVTDGIVSAVGRTVPEPPSEDSPGTVLRQAIQTSAPINPGNSGGALVSLDSQVIGIPTLAATLPQLGGTAPGIGFALPSDLVTDLATQIVANGRVVNSHRASLGASVQTVTDPDGKPIGVGIVAVQAGGPAATAGLQPGDVITAIDGNAVTDVITLQAVLAQHEPGDTVQVTVLRTGGAVTVPVVLGEQPAA</sequence>
<dbReference type="EMBL" id="JAAXKZ010000004">
    <property type="protein sequence ID" value="NMH90443.1"/>
    <property type="molecule type" value="Genomic_DNA"/>
</dbReference>
<dbReference type="InterPro" id="IPR051201">
    <property type="entry name" value="Chloro_Bact_Ser_Proteases"/>
</dbReference>
<feature type="domain" description="PDZ" evidence="4">
    <location>
        <begin position="246"/>
        <end position="331"/>
    </location>
</feature>
<dbReference type="Gene3D" id="2.30.42.10">
    <property type="match status" value="1"/>
</dbReference>
<comment type="caution">
    <text evidence="5">The sequence shown here is derived from an EMBL/GenBank/DDBJ whole genome shotgun (WGS) entry which is preliminary data.</text>
</comment>
<keyword evidence="1" id="KW-0645">Protease</keyword>
<evidence type="ECO:0000313" key="5">
    <source>
        <dbReference type="EMBL" id="NMH90443.1"/>
    </source>
</evidence>
<proteinExistence type="predicted"/>
<keyword evidence="6" id="KW-1185">Reference proteome</keyword>
<dbReference type="RefSeq" id="WP_169409938.1">
    <property type="nucleotide sequence ID" value="NZ_JAAXKZ010000004.1"/>
</dbReference>
<dbReference type="PANTHER" id="PTHR43343:SF3">
    <property type="entry name" value="PROTEASE DO-LIKE 8, CHLOROPLASTIC"/>
    <property type="match status" value="1"/>
</dbReference>
<evidence type="ECO:0000256" key="1">
    <source>
        <dbReference type="ARBA" id="ARBA00022670"/>
    </source>
</evidence>
<dbReference type="PANTHER" id="PTHR43343">
    <property type="entry name" value="PEPTIDASE S12"/>
    <property type="match status" value="1"/>
</dbReference>
<name>A0A848DCY4_9PSEU</name>
<dbReference type="Pfam" id="PF13365">
    <property type="entry name" value="Trypsin_2"/>
    <property type="match status" value="1"/>
</dbReference>
<evidence type="ECO:0000256" key="2">
    <source>
        <dbReference type="ARBA" id="ARBA00022801"/>
    </source>
</evidence>
<dbReference type="AlphaFoldDB" id="A0A848DCY4"/>
<dbReference type="SMART" id="SM00228">
    <property type="entry name" value="PDZ"/>
    <property type="match status" value="1"/>
</dbReference>
<dbReference type="PRINTS" id="PR00834">
    <property type="entry name" value="PROTEASES2C"/>
</dbReference>
<dbReference type="SUPFAM" id="SSF50494">
    <property type="entry name" value="Trypsin-like serine proteases"/>
    <property type="match status" value="1"/>
</dbReference>
<dbReference type="PROSITE" id="PS50106">
    <property type="entry name" value="PDZ"/>
    <property type="match status" value="1"/>
</dbReference>
<feature type="chain" id="PRO_5032863182" evidence="3">
    <location>
        <begin position="24"/>
        <end position="346"/>
    </location>
</feature>
<dbReference type="Gene3D" id="2.40.10.120">
    <property type="match status" value="1"/>
</dbReference>
<dbReference type="SUPFAM" id="SSF50156">
    <property type="entry name" value="PDZ domain-like"/>
    <property type="match status" value="1"/>
</dbReference>
<evidence type="ECO:0000313" key="6">
    <source>
        <dbReference type="Proteomes" id="UP000586918"/>
    </source>
</evidence>
<evidence type="ECO:0000259" key="4">
    <source>
        <dbReference type="PROSITE" id="PS50106"/>
    </source>
</evidence>
<dbReference type="InterPro" id="IPR036034">
    <property type="entry name" value="PDZ_sf"/>
</dbReference>
<dbReference type="InterPro" id="IPR001940">
    <property type="entry name" value="Peptidase_S1C"/>
</dbReference>
<evidence type="ECO:0000256" key="3">
    <source>
        <dbReference type="SAM" id="SignalP"/>
    </source>
</evidence>
<dbReference type="Proteomes" id="UP000586918">
    <property type="component" value="Unassembled WGS sequence"/>
</dbReference>
<keyword evidence="3" id="KW-0732">Signal</keyword>
<protein>
    <submittedName>
        <fullName evidence="5">PDZ domain-containing protein</fullName>
    </submittedName>
</protein>
<dbReference type="PROSITE" id="PS51257">
    <property type="entry name" value="PROKAR_LIPOPROTEIN"/>
    <property type="match status" value="1"/>
</dbReference>